<protein>
    <submittedName>
        <fullName evidence="2">Head-to-tail connector</fullName>
    </submittedName>
</protein>
<feature type="compositionally biased region" description="Low complexity" evidence="1">
    <location>
        <begin position="63"/>
        <end position="76"/>
    </location>
</feature>
<dbReference type="Pfam" id="PF23976">
    <property type="entry name" value="DUF7302"/>
    <property type="match status" value="1"/>
</dbReference>
<dbReference type="EMBL" id="KX619650">
    <property type="protein sequence ID" value="AOT27704.1"/>
    <property type="molecule type" value="Genomic_DNA"/>
</dbReference>
<feature type="region of interest" description="Disordered" evidence="1">
    <location>
        <begin position="43"/>
        <end position="76"/>
    </location>
</feature>
<evidence type="ECO:0000256" key="1">
    <source>
        <dbReference type="SAM" id="MobiDB-lite"/>
    </source>
</evidence>
<proteinExistence type="predicted"/>
<feature type="compositionally biased region" description="Basic residues" evidence="1">
    <location>
        <begin position="51"/>
        <end position="62"/>
    </location>
</feature>
<reference evidence="3" key="1">
    <citation type="submission" date="2016-07" db="EMBL/GenBank/DDBJ databases">
        <authorList>
            <person name="Florea S."/>
            <person name="Webb J.S."/>
            <person name="Jaromczyk J."/>
            <person name="Schardl C.L."/>
        </authorList>
    </citation>
    <scope>NUCLEOTIDE SEQUENCE [LARGE SCALE GENOMIC DNA]</scope>
</reference>
<organism evidence="2 3">
    <name type="scientific">Mycobacterium phage Jerm</name>
    <dbReference type="NCBI Taxonomy" id="1897503"/>
    <lineage>
        <taxon>Viruses</taxon>
        <taxon>Duplodnaviria</taxon>
        <taxon>Heunggongvirae</taxon>
        <taxon>Uroviricota</taxon>
        <taxon>Caudoviricetes</taxon>
        <taxon>Turbidovirus</taxon>
        <taxon>Turbidovirus turbido</taxon>
    </lineage>
</organism>
<evidence type="ECO:0000313" key="2">
    <source>
        <dbReference type="EMBL" id="AOT27704.1"/>
    </source>
</evidence>
<accession>A0A1D8EZM2</accession>
<dbReference type="InterPro" id="IPR055726">
    <property type="entry name" value="DUF7302"/>
</dbReference>
<dbReference type="Proteomes" id="UP000223395">
    <property type="component" value="Segment"/>
</dbReference>
<evidence type="ECO:0000313" key="3">
    <source>
        <dbReference type="Proteomes" id="UP000223395"/>
    </source>
</evidence>
<sequence>MGSPSGLPFRGVREDFMRIRSTTNGGFADVDPEYAQELIASGLFEDAAPKPPRKAPAKRAAPRKQTAPTQEPTTEE</sequence>
<gene>
    <name evidence="2" type="ORF">SEA_JERM_19</name>
</gene>
<name>A0A1D8EZM2_9CAUD</name>